<evidence type="ECO:0000256" key="2">
    <source>
        <dbReference type="SAM" id="Phobius"/>
    </source>
</evidence>
<proteinExistence type="predicted"/>
<reference evidence="3" key="2">
    <citation type="submission" date="2020-09" db="EMBL/GenBank/DDBJ databases">
        <authorList>
            <person name="Sun Q."/>
            <person name="Zhou Y."/>
        </authorList>
    </citation>
    <scope>NUCLEOTIDE SEQUENCE</scope>
    <source>
        <strain evidence="3">CGMCC 1.15880</strain>
    </source>
</reference>
<feature type="region of interest" description="Disordered" evidence="1">
    <location>
        <begin position="1"/>
        <end position="24"/>
    </location>
</feature>
<feature type="compositionally biased region" description="Polar residues" evidence="1">
    <location>
        <begin position="1"/>
        <end position="11"/>
    </location>
</feature>
<dbReference type="AlphaFoldDB" id="A0A916VS88"/>
<feature type="transmembrane region" description="Helical" evidence="2">
    <location>
        <begin position="95"/>
        <end position="113"/>
    </location>
</feature>
<organism evidence="3 4">
    <name type="scientific">Neptunicoccus cionae</name>
    <dbReference type="NCBI Taxonomy" id="2035344"/>
    <lineage>
        <taxon>Bacteria</taxon>
        <taxon>Pseudomonadati</taxon>
        <taxon>Pseudomonadota</taxon>
        <taxon>Alphaproteobacteria</taxon>
        <taxon>Rhodobacterales</taxon>
        <taxon>Paracoccaceae</taxon>
        <taxon>Neptunicoccus</taxon>
    </lineage>
</organism>
<comment type="caution">
    <text evidence="3">The sequence shown here is derived from an EMBL/GenBank/DDBJ whole genome shotgun (WGS) entry which is preliminary data.</text>
</comment>
<evidence type="ECO:0000313" key="4">
    <source>
        <dbReference type="Proteomes" id="UP000628017"/>
    </source>
</evidence>
<feature type="transmembrane region" description="Helical" evidence="2">
    <location>
        <begin position="67"/>
        <end position="89"/>
    </location>
</feature>
<evidence type="ECO:0000256" key="1">
    <source>
        <dbReference type="SAM" id="MobiDB-lite"/>
    </source>
</evidence>
<reference evidence="3" key="1">
    <citation type="journal article" date="2014" name="Int. J. Syst. Evol. Microbiol.">
        <title>Complete genome sequence of Corynebacterium casei LMG S-19264T (=DSM 44701T), isolated from a smear-ripened cheese.</title>
        <authorList>
            <consortium name="US DOE Joint Genome Institute (JGI-PGF)"/>
            <person name="Walter F."/>
            <person name="Albersmeier A."/>
            <person name="Kalinowski J."/>
            <person name="Ruckert C."/>
        </authorList>
    </citation>
    <scope>NUCLEOTIDE SEQUENCE</scope>
    <source>
        <strain evidence="3">CGMCC 1.15880</strain>
    </source>
</reference>
<keyword evidence="2" id="KW-0472">Membrane</keyword>
<keyword evidence="2" id="KW-1133">Transmembrane helix</keyword>
<dbReference type="EMBL" id="BMKA01000004">
    <property type="protein sequence ID" value="GGA25757.1"/>
    <property type="molecule type" value="Genomic_DNA"/>
</dbReference>
<dbReference type="RefSeq" id="WP_188676667.1">
    <property type="nucleotide sequence ID" value="NZ_BMKA01000004.1"/>
</dbReference>
<gene>
    <name evidence="3" type="ORF">GCM10011498_28340</name>
</gene>
<keyword evidence="2" id="KW-0812">Transmembrane</keyword>
<sequence>MALQADYSQTSPRDDSFAGSGYNNKRKTDEGGSVRFATLVVVSTGVMFGIMHLNSFALDHMQGAQTLMWLAVYIGGSAALVSLGLLAGIFTHPKANIAIVAGSLLAFGIGIGAERFKPSPEALAQADRVSQETKRAENVAHQTQIEKIESYVTGANYNMRPAPTGSAAVPG</sequence>
<protein>
    <submittedName>
        <fullName evidence="3">Uncharacterized protein</fullName>
    </submittedName>
</protein>
<dbReference type="Proteomes" id="UP000628017">
    <property type="component" value="Unassembled WGS sequence"/>
</dbReference>
<accession>A0A916VS88</accession>
<evidence type="ECO:0000313" key="3">
    <source>
        <dbReference type="EMBL" id="GGA25757.1"/>
    </source>
</evidence>
<name>A0A916VS88_9RHOB</name>
<feature type="transmembrane region" description="Helical" evidence="2">
    <location>
        <begin position="36"/>
        <end position="55"/>
    </location>
</feature>
<keyword evidence="4" id="KW-1185">Reference proteome</keyword>